<gene>
    <name evidence="1" type="primary">paaC</name>
    <name evidence="1" type="ORF">GCM10007924_18760</name>
</gene>
<accession>A0ABQ5U655</accession>
<dbReference type="InterPro" id="IPR009078">
    <property type="entry name" value="Ferritin-like_SF"/>
</dbReference>
<name>A0ABQ5U655_9PROT</name>
<sequence length="255" mass="29135">MMNRPETDPHFEYLLRLGDSSLILGQRLAEWCGKAPILEEELALMNIGLDLIGQARLLLSHAGQVEGRGRDEDRLAFFRDVQEWRNLLLVEQENGDFAKTMARQFLFDTFQGLQYRELAASADSTLAEIAVKSLKEAEYHQRHSRNWMLRMGDGTEESHTRLQKALDELWGYVPELFEMDEVDQAMIAAGIGIDTNALRAEWDSRVREVLSEATLTVPDVGWAVSGSRKGQHTEHLGYLLAEMQFLPRAYPDARW</sequence>
<organism evidence="1 2">
    <name type="scientific">Sneathiella chinensis</name>
    <dbReference type="NCBI Taxonomy" id="349750"/>
    <lineage>
        <taxon>Bacteria</taxon>
        <taxon>Pseudomonadati</taxon>
        <taxon>Pseudomonadota</taxon>
        <taxon>Alphaproteobacteria</taxon>
        <taxon>Sneathiellales</taxon>
        <taxon>Sneathiellaceae</taxon>
        <taxon>Sneathiella</taxon>
    </lineage>
</organism>
<dbReference type="PANTHER" id="PTHR30458">
    <property type="entry name" value="PHENYLACETIC ACID DEGRADATION PROTEIN PAA"/>
    <property type="match status" value="1"/>
</dbReference>
<comment type="caution">
    <text evidence="1">The sequence shown here is derived from an EMBL/GenBank/DDBJ whole genome shotgun (WGS) entry which is preliminary data.</text>
</comment>
<reference evidence="1" key="2">
    <citation type="submission" date="2023-01" db="EMBL/GenBank/DDBJ databases">
        <title>Draft genome sequence of Sneathiella chinensis strain NBRC 103408.</title>
        <authorList>
            <person name="Sun Q."/>
            <person name="Mori K."/>
        </authorList>
    </citation>
    <scope>NUCLEOTIDE SEQUENCE</scope>
    <source>
        <strain evidence="1">NBRC 103408</strain>
    </source>
</reference>
<evidence type="ECO:0000313" key="1">
    <source>
        <dbReference type="EMBL" id="GLQ06655.1"/>
    </source>
</evidence>
<dbReference type="RefSeq" id="WP_240953439.1">
    <property type="nucleotide sequence ID" value="NZ_BSNF01000006.1"/>
</dbReference>
<dbReference type="Pfam" id="PF05138">
    <property type="entry name" value="PaaA_PaaC"/>
    <property type="match status" value="1"/>
</dbReference>
<dbReference type="InterPro" id="IPR052703">
    <property type="entry name" value="Aromatic_CoA_ox/epox"/>
</dbReference>
<protein>
    <submittedName>
        <fullName evidence="1">Phenylacetic acid degradation protein</fullName>
    </submittedName>
</protein>
<dbReference type="SUPFAM" id="SSF47240">
    <property type="entry name" value="Ferritin-like"/>
    <property type="match status" value="1"/>
</dbReference>
<dbReference type="InterPro" id="IPR012347">
    <property type="entry name" value="Ferritin-like"/>
</dbReference>
<dbReference type="InterPro" id="IPR007814">
    <property type="entry name" value="PaaA_PaaC"/>
</dbReference>
<dbReference type="NCBIfam" id="TIGR02158">
    <property type="entry name" value="PA_CoA_Oxy3"/>
    <property type="match status" value="1"/>
</dbReference>
<dbReference type="InterPro" id="IPR011882">
    <property type="entry name" value="PaaC"/>
</dbReference>
<keyword evidence="2" id="KW-1185">Reference proteome</keyword>
<dbReference type="Proteomes" id="UP001161409">
    <property type="component" value="Unassembled WGS sequence"/>
</dbReference>
<dbReference type="EMBL" id="BSNF01000006">
    <property type="protein sequence ID" value="GLQ06655.1"/>
    <property type="molecule type" value="Genomic_DNA"/>
</dbReference>
<dbReference type="Gene3D" id="1.20.1260.10">
    <property type="match status" value="1"/>
</dbReference>
<proteinExistence type="predicted"/>
<reference evidence="1" key="1">
    <citation type="journal article" date="2014" name="Int. J. Syst. Evol. Microbiol.">
        <title>Complete genome of a new Firmicutes species belonging to the dominant human colonic microbiota ('Ruminococcus bicirculans') reveals two chromosomes and a selective capacity to utilize plant glucans.</title>
        <authorList>
            <consortium name="NISC Comparative Sequencing Program"/>
            <person name="Wegmann U."/>
            <person name="Louis P."/>
            <person name="Goesmann A."/>
            <person name="Henrissat B."/>
            <person name="Duncan S.H."/>
            <person name="Flint H.J."/>
        </authorList>
    </citation>
    <scope>NUCLEOTIDE SEQUENCE</scope>
    <source>
        <strain evidence="1">NBRC 103408</strain>
    </source>
</reference>
<dbReference type="PANTHER" id="PTHR30458:SF0">
    <property type="entry name" value="1,2-PHENYLACETYL-COA EPOXIDASE, SUBUNIT C"/>
    <property type="match status" value="1"/>
</dbReference>
<evidence type="ECO:0000313" key="2">
    <source>
        <dbReference type="Proteomes" id="UP001161409"/>
    </source>
</evidence>
<dbReference type="PIRSF" id="PIRSF037834">
    <property type="entry name" value="PA_CoA_Oase3"/>
    <property type="match status" value="1"/>
</dbReference>